<accession>A0A8I2B4G4</accession>
<evidence type="ECO:0000313" key="2">
    <source>
        <dbReference type="EMBL" id="MBO1106872.1"/>
    </source>
</evidence>
<keyword evidence="1" id="KW-1133">Transmembrane helix</keyword>
<organism evidence="2 3">
    <name type="scientific">Plesiomonas shigelloides</name>
    <name type="common">Aeromonas shigelloides</name>
    <dbReference type="NCBI Taxonomy" id="703"/>
    <lineage>
        <taxon>Bacteria</taxon>
        <taxon>Pseudomonadati</taxon>
        <taxon>Pseudomonadota</taxon>
        <taxon>Gammaproteobacteria</taxon>
        <taxon>Enterobacterales</taxon>
        <taxon>Enterobacteriaceae</taxon>
        <taxon>Plesiomonas</taxon>
    </lineage>
</organism>
<protein>
    <submittedName>
        <fullName evidence="2">(Na+)-NQR maturation NqrM</fullName>
    </submittedName>
</protein>
<dbReference type="PANTHER" id="PTHR40691:SF3">
    <property type="entry name" value="(NA+)-NQR MATURATION NQRM"/>
    <property type="match status" value="1"/>
</dbReference>
<evidence type="ECO:0000313" key="3">
    <source>
        <dbReference type="Proteomes" id="UP000664658"/>
    </source>
</evidence>
<name>A0A8I2B4G4_PLESH</name>
<dbReference type="InterPro" id="IPR007495">
    <property type="entry name" value="NqrM"/>
</dbReference>
<dbReference type="AlphaFoldDB" id="A0A8I2B4G4"/>
<reference evidence="2" key="1">
    <citation type="submission" date="2021-03" db="EMBL/GenBank/DDBJ databases">
        <title>Plesiomonas shigelloides zfcc0051, isolated from zebrafish feces.</title>
        <authorList>
            <person name="Vanderhoek Z."/>
            <person name="Gaulke C."/>
        </authorList>
    </citation>
    <scope>NUCLEOTIDE SEQUENCE</scope>
    <source>
        <strain evidence="2">Zfcc0051</strain>
    </source>
</reference>
<evidence type="ECO:0000256" key="1">
    <source>
        <dbReference type="SAM" id="Phobius"/>
    </source>
</evidence>
<dbReference type="PANTHER" id="PTHR40691">
    <property type="entry name" value="(NA+)-NQR MATURATION NQRM"/>
    <property type="match status" value="1"/>
</dbReference>
<keyword evidence="1" id="KW-0472">Membrane</keyword>
<dbReference type="Proteomes" id="UP000664658">
    <property type="component" value="Unassembled WGS sequence"/>
</dbReference>
<gene>
    <name evidence="2" type="primary">nqrM</name>
    <name evidence="2" type="ORF">J2R62_01320</name>
</gene>
<proteinExistence type="predicted"/>
<comment type="caution">
    <text evidence="2">The sequence shown here is derived from an EMBL/GenBank/DDBJ whole genome shotgun (WGS) entry which is preliminary data.</text>
</comment>
<keyword evidence="1" id="KW-0812">Transmembrane</keyword>
<dbReference type="Pfam" id="PF04400">
    <property type="entry name" value="NqrM"/>
    <property type="match status" value="1"/>
</dbReference>
<feature type="transmembrane region" description="Helical" evidence="1">
    <location>
        <begin position="6"/>
        <end position="24"/>
    </location>
</feature>
<sequence>MMIYLIAFGIFGIMILLMMIGQLLTKRQIQGSCGGLSQAGIERVCDCEETCAEHRLYQISEPSAAPSAPETAASKTAQQ</sequence>
<dbReference type="EMBL" id="JAFNAA010000001">
    <property type="protein sequence ID" value="MBO1106872.1"/>
    <property type="molecule type" value="Genomic_DNA"/>
</dbReference>